<comment type="caution">
    <text evidence="1">The sequence shown here is derived from an EMBL/GenBank/DDBJ whole genome shotgun (WGS) entry which is preliminary data.</text>
</comment>
<keyword evidence="2" id="KW-1185">Reference proteome</keyword>
<accession>A0ACB6ZQK0</accession>
<dbReference type="EMBL" id="MU117975">
    <property type="protein sequence ID" value="KAF9651421.1"/>
    <property type="molecule type" value="Genomic_DNA"/>
</dbReference>
<reference evidence="1" key="1">
    <citation type="submission" date="2019-10" db="EMBL/GenBank/DDBJ databases">
        <authorList>
            <consortium name="DOE Joint Genome Institute"/>
            <person name="Kuo A."/>
            <person name="Miyauchi S."/>
            <person name="Kiss E."/>
            <person name="Drula E."/>
            <person name="Kohler A."/>
            <person name="Sanchez-Garcia M."/>
            <person name="Andreopoulos B."/>
            <person name="Barry K.W."/>
            <person name="Bonito G."/>
            <person name="Buee M."/>
            <person name="Carver A."/>
            <person name="Chen C."/>
            <person name="Cichocki N."/>
            <person name="Clum A."/>
            <person name="Culley D."/>
            <person name="Crous P.W."/>
            <person name="Fauchery L."/>
            <person name="Girlanda M."/>
            <person name="Hayes R."/>
            <person name="Keri Z."/>
            <person name="Labutti K."/>
            <person name="Lipzen A."/>
            <person name="Lombard V."/>
            <person name="Magnuson J."/>
            <person name="Maillard F."/>
            <person name="Morin E."/>
            <person name="Murat C."/>
            <person name="Nolan M."/>
            <person name="Ohm R."/>
            <person name="Pangilinan J."/>
            <person name="Pereira M."/>
            <person name="Perotto S."/>
            <person name="Peter M."/>
            <person name="Riley R."/>
            <person name="Sitrit Y."/>
            <person name="Stielow B."/>
            <person name="Szollosi G."/>
            <person name="Zifcakova L."/>
            <person name="Stursova M."/>
            <person name="Spatafora J.W."/>
            <person name="Tedersoo L."/>
            <person name="Vaario L.-M."/>
            <person name="Yamada A."/>
            <person name="Yan M."/>
            <person name="Wang P."/>
            <person name="Xu J."/>
            <person name="Bruns T."/>
            <person name="Baldrian P."/>
            <person name="Vilgalys R."/>
            <person name="Henrissat B."/>
            <person name="Grigoriev I.V."/>
            <person name="Hibbett D."/>
            <person name="Nagy L.G."/>
            <person name="Martin F.M."/>
        </authorList>
    </citation>
    <scope>NUCLEOTIDE SEQUENCE</scope>
    <source>
        <strain evidence="1">P2</strain>
    </source>
</reference>
<reference evidence="1" key="2">
    <citation type="journal article" date="2020" name="Nat. Commun.">
        <title>Large-scale genome sequencing of mycorrhizal fungi provides insights into the early evolution of symbiotic traits.</title>
        <authorList>
            <person name="Miyauchi S."/>
            <person name="Kiss E."/>
            <person name="Kuo A."/>
            <person name="Drula E."/>
            <person name="Kohler A."/>
            <person name="Sanchez-Garcia M."/>
            <person name="Morin E."/>
            <person name="Andreopoulos B."/>
            <person name="Barry K.W."/>
            <person name="Bonito G."/>
            <person name="Buee M."/>
            <person name="Carver A."/>
            <person name="Chen C."/>
            <person name="Cichocki N."/>
            <person name="Clum A."/>
            <person name="Culley D."/>
            <person name="Crous P.W."/>
            <person name="Fauchery L."/>
            <person name="Girlanda M."/>
            <person name="Hayes R.D."/>
            <person name="Keri Z."/>
            <person name="LaButti K."/>
            <person name="Lipzen A."/>
            <person name="Lombard V."/>
            <person name="Magnuson J."/>
            <person name="Maillard F."/>
            <person name="Murat C."/>
            <person name="Nolan M."/>
            <person name="Ohm R.A."/>
            <person name="Pangilinan J."/>
            <person name="Pereira M.F."/>
            <person name="Perotto S."/>
            <person name="Peter M."/>
            <person name="Pfister S."/>
            <person name="Riley R."/>
            <person name="Sitrit Y."/>
            <person name="Stielow J.B."/>
            <person name="Szollosi G."/>
            <person name="Zifcakova L."/>
            <person name="Stursova M."/>
            <person name="Spatafora J.W."/>
            <person name="Tedersoo L."/>
            <person name="Vaario L.M."/>
            <person name="Yamada A."/>
            <person name="Yan M."/>
            <person name="Wang P."/>
            <person name="Xu J."/>
            <person name="Bruns T."/>
            <person name="Baldrian P."/>
            <person name="Vilgalys R."/>
            <person name="Dunand C."/>
            <person name="Henrissat B."/>
            <person name="Grigoriev I.V."/>
            <person name="Hibbett D."/>
            <person name="Nagy L.G."/>
            <person name="Martin F.M."/>
        </authorList>
    </citation>
    <scope>NUCLEOTIDE SEQUENCE</scope>
    <source>
        <strain evidence="1">P2</strain>
    </source>
</reference>
<evidence type="ECO:0000313" key="2">
    <source>
        <dbReference type="Proteomes" id="UP000886501"/>
    </source>
</evidence>
<organism evidence="1 2">
    <name type="scientific">Thelephora ganbajun</name>
    <name type="common">Ganba fungus</name>
    <dbReference type="NCBI Taxonomy" id="370292"/>
    <lineage>
        <taxon>Eukaryota</taxon>
        <taxon>Fungi</taxon>
        <taxon>Dikarya</taxon>
        <taxon>Basidiomycota</taxon>
        <taxon>Agaricomycotina</taxon>
        <taxon>Agaricomycetes</taxon>
        <taxon>Thelephorales</taxon>
        <taxon>Thelephoraceae</taxon>
        <taxon>Thelephora</taxon>
    </lineage>
</organism>
<name>A0ACB6ZQK0_THEGA</name>
<gene>
    <name evidence="1" type="ORF">BDM02DRAFT_3110456</name>
</gene>
<proteinExistence type="predicted"/>
<dbReference type="Proteomes" id="UP000886501">
    <property type="component" value="Unassembled WGS sequence"/>
</dbReference>
<protein>
    <submittedName>
        <fullName evidence="1">Uncharacterized protein</fullName>
    </submittedName>
</protein>
<sequence length="105" mass="11592">MTYSDRGHGHQAEVSVLTSHLPGSSTTIEAGNICNALDLGPKIYPQDICSHIGAAPGFVRVVPWFVWKANGLCSIAKCQISTLLMRLLWVTTDYIFNCNRLHFCL</sequence>
<evidence type="ECO:0000313" key="1">
    <source>
        <dbReference type="EMBL" id="KAF9651421.1"/>
    </source>
</evidence>